<evidence type="ECO:0000313" key="8">
    <source>
        <dbReference type="Proteomes" id="UP000280417"/>
    </source>
</evidence>
<comment type="subcellular location">
    <subcellularLocation>
        <location evidence="1">Cell membrane</location>
        <topology evidence="1">Multi-pass membrane protein</topology>
    </subcellularLocation>
</comment>
<evidence type="ECO:0000256" key="4">
    <source>
        <dbReference type="ARBA" id="ARBA00022989"/>
    </source>
</evidence>
<feature type="transmembrane region" description="Helical" evidence="6">
    <location>
        <begin position="281"/>
        <end position="297"/>
    </location>
</feature>
<dbReference type="Proteomes" id="UP000280417">
    <property type="component" value="Unassembled WGS sequence"/>
</dbReference>
<evidence type="ECO:0000256" key="3">
    <source>
        <dbReference type="ARBA" id="ARBA00022692"/>
    </source>
</evidence>
<name>A0A662DC18_UNCAE</name>
<feature type="transmembrane region" description="Helical" evidence="6">
    <location>
        <begin position="303"/>
        <end position="320"/>
    </location>
</feature>
<gene>
    <name evidence="7" type="ORF">DRJ04_04600</name>
</gene>
<dbReference type="AlphaFoldDB" id="A0A662DC18"/>
<dbReference type="PANTHER" id="PTHR32196">
    <property type="entry name" value="ABC TRANSPORTER PERMEASE PROTEIN YPHD-RELATED-RELATED"/>
    <property type="match status" value="1"/>
</dbReference>
<evidence type="ECO:0000256" key="5">
    <source>
        <dbReference type="ARBA" id="ARBA00023136"/>
    </source>
</evidence>
<evidence type="ECO:0000256" key="1">
    <source>
        <dbReference type="ARBA" id="ARBA00004651"/>
    </source>
</evidence>
<dbReference type="CDD" id="cd06579">
    <property type="entry name" value="TM_PBP1_transp_AraH_like"/>
    <property type="match status" value="1"/>
</dbReference>
<dbReference type="PANTHER" id="PTHR32196:SF72">
    <property type="entry name" value="RIBOSE IMPORT PERMEASE PROTEIN RBSC"/>
    <property type="match status" value="1"/>
</dbReference>
<keyword evidence="4 6" id="KW-1133">Transmembrane helix</keyword>
<feature type="transmembrane region" description="Helical" evidence="6">
    <location>
        <begin position="21"/>
        <end position="41"/>
    </location>
</feature>
<feature type="transmembrane region" description="Helical" evidence="6">
    <location>
        <begin position="254"/>
        <end position="274"/>
    </location>
</feature>
<dbReference type="GO" id="GO:0005886">
    <property type="term" value="C:plasma membrane"/>
    <property type="evidence" value="ECO:0007669"/>
    <property type="project" value="UniProtKB-SubCell"/>
</dbReference>
<feature type="transmembrane region" description="Helical" evidence="6">
    <location>
        <begin position="223"/>
        <end position="242"/>
    </location>
</feature>
<dbReference type="GO" id="GO:0022857">
    <property type="term" value="F:transmembrane transporter activity"/>
    <property type="evidence" value="ECO:0007669"/>
    <property type="project" value="InterPro"/>
</dbReference>
<organism evidence="7 8">
    <name type="scientific">Aerophobetes bacterium</name>
    <dbReference type="NCBI Taxonomy" id="2030807"/>
    <lineage>
        <taxon>Bacteria</taxon>
        <taxon>Candidatus Aerophobota</taxon>
    </lineage>
</organism>
<evidence type="ECO:0000256" key="2">
    <source>
        <dbReference type="ARBA" id="ARBA00022475"/>
    </source>
</evidence>
<dbReference type="Pfam" id="PF02653">
    <property type="entry name" value="BPD_transp_2"/>
    <property type="match status" value="1"/>
</dbReference>
<dbReference type="EMBL" id="QMQA01000105">
    <property type="protein sequence ID" value="RLE13290.1"/>
    <property type="molecule type" value="Genomic_DNA"/>
</dbReference>
<evidence type="ECO:0000313" key="7">
    <source>
        <dbReference type="EMBL" id="RLE13290.1"/>
    </source>
</evidence>
<keyword evidence="2" id="KW-1003">Cell membrane</keyword>
<protein>
    <submittedName>
        <fullName evidence="7">Ribose ABC transporter permease</fullName>
    </submittedName>
</protein>
<sequence>MTNILRTSLTGFKDKAAIKRFVIRYNLWLIILGMSIVSTVLSKGVFISPDNLFNLLLQNSIIGVLALGQFLVILTAGIDLSVGSILAASALLCAWFLAKGYGILLSILVCFGLGASLGLMNGLMISKGKIPPFIATLGMMGIARSLARQINHGSPIWAIPENFLIFGRESVGPVPVAVILWGIVFFFTLFLVERTRYGRYIYAVGANENAARISGVKIDRTKLLVYSLAGLFCAIGAMIFIARTKYAPPTAGMWYNLDSIAAVVIGGTSLFGGIGSTTNTFLGVIVVGILTNLMNILNVHIFVQKAIIGLVLIVAVYSNIKIRAR</sequence>
<proteinExistence type="predicted"/>
<dbReference type="InterPro" id="IPR001851">
    <property type="entry name" value="ABC_transp_permease"/>
</dbReference>
<keyword evidence="5 6" id="KW-0472">Membrane</keyword>
<comment type="caution">
    <text evidence="7">The sequence shown here is derived from an EMBL/GenBank/DDBJ whole genome shotgun (WGS) entry which is preliminary data.</text>
</comment>
<feature type="transmembrane region" description="Helical" evidence="6">
    <location>
        <begin position="170"/>
        <end position="192"/>
    </location>
</feature>
<feature type="transmembrane region" description="Helical" evidence="6">
    <location>
        <begin position="103"/>
        <end position="123"/>
    </location>
</feature>
<keyword evidence="3 6" id="KW-0812">Transmembrane</keyword>
<feature type="transmembrane region" description="Helical" evidence="6">
    <location>
        <begin position="80"/>
        <end position="97"/>
    </location>
</feature>
<accession>A0A662DC18</accession>
<evidence type="ECO:0000256" key="6">
    <source>
        <dbReference type="SAM" id="Phobius"/>
    </source>
</evidence>
<reference evidence="7 8" key="1">
    <citation type="submission" date="2018-06" db="EMBL/GenBank/DDBJ databases">
        <title>Extensive metabolic versatility and redundancy in microbially diverse, dynamic hydrothermal sediments.</title>
        <authorList>
            <person name="Dombrowski N."/>
            <person name="Teske A."/>
            <person name="Baker B.J."/>
        </authorList>
    </citation>
    <scope>NUCLEOTIDE SEQUENCE [LARGE SCALE GENOMIC DNA]</scope>
    <source>
        <strain evidence="7">B3_G15</strain>
    </source>
</reference>